<dbReference type="InterPro" id="IPR036259">
    <property type="entry name" value="MFS_trans_sf"/>
</dbReference>
<feature type="transmembrane region" description="Helical" evidence="12">
    <location>
        <begin position="271"/>
        <end position="288"/>
    </location>
</feature>
<keyword evidence="8 12" id="KW-0472">Membrane</keyword>
<dbReference type="GO" id="GO:0005886">
    <property type="term" value="C:plasma membrane"/>
    <property type="evidence" value="ECO:0007669"/>
    <property type="project" value="UniProtKB-SubCell"/>
</dbReference>
<feature type="transmembrane region" description="Helical" evidence="12">
    <location>
        <begin position="350"/>
        <end position="374"/>
    </location>
</feature>
<evidence type="ECO:0000256" key="10">
    <source>
        <dbReference type="ARBA" id="ARBA00039918"/>
    </source>
</evidence>
<dbReference type="Gene3D" id="1.20.1250.20">
    <property type="entry name" value="MFS general substrate transporter like domains"/>
    <property type="match status" value="2"/>
</dbReference>
<evidence type="ECO:0000256" key="5">
    <source>
        <dbReference type="ARBA" id="ARBA00022692"/>
    </source>
</evidence>
<dbReference type="AlphaFoldDB" id="A0AAE3ZI60"/>
<feature type="region of interest" description="Disordered" evidence="11">
    <location>
        <begin position="1"/>
        <end position="27"/>
    </location>
</feature>
<evidence type="ECO:0000256" key="7">
    <source>
        <dbReference type="ARBA" id="ARBA00022989"/>
    </source>
</evidence>
<evidence type="ECO:0000259" key="13">
    <source>
        <dbReference type="PROSITE" id="PS50850"/>
    </source>
</evidence>
<sequence>MTRSGSERAAPDPTAASVADSGAQPPATPVRRVAATALIGSVIEWYDFFLYGSMAAVVFNQVFFPAVDPLIGTLVAFATFGVGFVARPIGGIVLGNYGDKLGRRTILMITLLIMGIATTLMGVIPSYDAIGIWAPVLLVVFRLLQGFGAGAEFGGATLMSVEYAPPSRRGVTGSLPAAGVMVGLLLATGAVAAFSSLPEEQFLSWGWRIPFLFSIVMVGVGLYLRARINETPAFANLKQERTEVKTPVLEAIRTEPKNVLVVVGGRMAEHVVLYLYAVFMLTYISQQLDLPRTTALIGVVIAALISLVTVPLFGALTDRVGRRPVYIAGAALSALSAFPIFWLVGTGSTALIWLALIFGIAVGWAAMVAAQCVYFNELFPARLRYSGSVFGREIASIFAGALAPLVATALLAWSGGAAWPIAVYIILMSLITALAVYLGPETYRRNILK</sequence>
<feature type="transmembrane region" description="Helical" evidence="12">
    <location>
        <begin position="325"/>
        <end position="344"/>
    </location>
</feature>
<keyword evidence="3" id="KW-0813">Transport</keyword>
<keyword evidence="15" id="KW-1185">Reference proteome</keyword>
<feature type="transmembrane region" description="Helical" evidence="12">
    <location>
        <begin position="106"/>
        <end position="124"/>
    </location>
</feature>
<evidence type="ECO:0000256" key="1">
    <source>
        <dbReference type="ARBA" id="ARBA00004651"/>
    </source>
</evidence>
<comment type="caution">
    <text evidence="14">The sequence shown here is derived from an EMBL/GenBank/DDBJ whole genome shotgun (WGS) entry which is preliminary data.</text>
</comment>
<feature type="transmembrane region" description="Helical" evidence="12">
    <location>
        <begin position="48"/>
        <end position="64"/>
    </location>
</feature>
<dbReference type="FunFam" id="1.20.1250.20:FF:000001">
    <property type="entry name" value="Dicarboxylate MFS transporter"/>
    <property type="match status" value="1"/>
</dbReference>
<dbReference type="Proteomes" id="UP001180845">
    <property type="component" value="Unassembled WGS sequence"/>
</dbReference>
<evidence type="ECO:0000256" key="3">
    <source>
        <dbReference type="ARBA" id="ARBA00022448"/>
    </source>
</evidence>
<evidence type="ECO:0000256" key="11">
    <source>
        <dbReference type="SAM" id="MobiDB-lite"/>
    </source>
</evidence>
<dbReference type="SUPFAM" id="SSF103473">
    <property type="entry name" value="MFS general substrate transporter"/>
    <property type="match status" value="1"/>
</dbReference>
<feature type="transmembrane region" description="Helical" evidence="12">
    <location>
        <begin position="130"/>
        <end position="150"/>
    </location>
</feature>
<organism evidence="14 15">
    <name type="scientific">Haloactinomyces albus</name>
    <dbReference type="NCBI Taxonomy" id="1352928"/>
    <lineage>
        <taxon>Bacteria</taxon>
        <taxon>Bacillati</taxon>
        <taxon>Actinomycetota</taxon>
        <taxon>Actinomycetes</taxon>
        <taxon>Actinopolysporales</taxon>
        <taxon>Actinopolysporaceae</taxon>
        <taxon>Haloactinomyces</taxon>
    </lineage>
</organism>
<evidence type="ECO:0000256" key="2">
    <source>
        <dbReference type="ARBA" id="ARBA00008240"/>
    </source>
</evidence>
<dbReference type="CDD" id="cd17369">
    <property type="entry name" value="MFS_ShiA_like"/>
    <property type="match status" value="1"/>
</dbReference>
<gene>
    <name evidence="14" type="ORF">JOF55_003833</name>
</gene>
<dbReference type="PANTHER" id="PTHR43045">
    <property type="entry name" value="SHIKIMATE TRANSPORTER"/>
    <property type="match status" value="1"/>
</dbReference>
<dbReference type="GO" id="GO:0015293">
    <property type="term" value="F:symporter activity"/>
    <property type="evidence" value="ECO:0007669"/>
    <property type="project" value="UniProtKB-KW"/>
</dbReference>
<dbReference type="InterPro" id="IPR005828">
    <property type="entry name" value="MFS_sugar_transport-like"/>
</dbReference>
<feature type="transmembrane region" description="Helical" evidence="12">
    <location>
        <begin position="171"/>
        <end position="193"/>
    </location>
</feature>
<evidence type="ECO:0000256" key="12">
    <source>
        <dbReference type="SAM" id="Phobius"/>
    </source>
</evidence>
<evidence type="ECO:0000256" key="8">
    <source>
        <dbReference type="ARBA" id="ARBA00023136"/>
    </source>
</evidence>
<keyword evidence="5 12" id="KW-0812">Transmembrane</keyword>
<comment type="subcellular location">
    <subcellularLocation>
        <location evidence="1">Cell membrane</location>
        <topology evidence="1">Multi-pass membrane protein</topology>
    </subcellularLocation>
</comment>
<accession>A0AAE3ZI60</accession>
<comment type="function">
    <text evidence="9">May be a proton symporter involved in the uptake of osmolytes such as proline and glycine betaine.</text>
</comment>
<evidence type="ECO:0000256" key="6">
    <source>
        <dbReference type="ARBA" id="ARBA00022847"/>
    </source>
</evidence>
<dbReference type="EMBL" id="JAVDXW010000001">
    <property type="protein sequence ID" value="MDR7303652.1"/>
    <property type="molecule type" value="Genomic_DNA"/>
</dbReference>
<comment type="similarity">
    <text evidence="2">Belongs to the major facilitator superfamily. Metabolite:H+ Symporter (MHS) family (TC 2.A.1.6) family.</text>
</comment>
<dbReference type="InterPro" id="IPR020846">
    <property type="entry name" value="MFS_dom"/>
</dbReference>
<feature type="domain" description="Major facilitator superfamily (MFS) profile" evidence="13">
    <location>
        <begin position="33"/>
        <end position="443"/>
    </location>
</feature>
<keyword evidence="7 12" id="KW-1133">Transmembrane helix</keyword>
<dbReference type="Pfam" id="PF07690">
    <property type="entry name" value="MFS_1"/>
    <property type="match status" value="1"/>
</dbReference>
<dbReference type="InterPro" id="IPR011701">
    <property type="entry name" value="MFS"/>
</dbReference>
<feature type="transmembrane region" description="Helical" evidence="12">
    <location>
        <begin position="294"/>
        <end position="313"/>
    </location>
</feature>
<keyword evidence="4" id="KW-1003">Cell membrane</keyword>
<feature type="transmembrane region" description="Helical" evidence="12">
    <location>
        <begin position="419"/>
        <end position="439"/>
    </location>
</feature>
<evidence type="ECO:0000256" key="9">
    <source>
        <dbReference type="ARBA" id="ARBA00037295"/>
    </source>
</evidence>
<feature type="transmembrane region" description="Helical" evidence="12">
    <location>
        <begin position="205"/>
        <end position="224"/>
    </location>
</feature>
<keyword evidence="6" id="KW-0769">Symport</keyword>
<feature type="transmembrane region" description="Helical" evidence="12">
    <location>
        <begin position="70"/>
        <end position="94"/>
    </location>
</feature>
<dbReference type="RefSeq" id="WP_310276104.1">
    <property type="nucleotide sequence ID" value="NZ_JAVDXW010000001.1"/>
</dbReference>
<evidence type="ECO:0000313" key="14">
    <source>
        <dbReference type="EMBL" id="MDR7303652.1"/>
    </source>
</evidence>
<dbReference type="Pfam" id="PF00083">
    <property type="entry name" value="Sugar_tr"/>
    <property type="match status" value="1"/>
</dbReference>
<feature type="compositionally biased region" description="Basic and acidic residues" evidence="11">
    <location>
        <begin position="1"/>
        <end position="10"/>
    </location>
</feature>
<dbReference type="PANTHER" id="PTHR43045:SF1">
    <property type="entry name" value="SHIKIMATE TRANSPORTER"/>
    <property type="match status" value="1"/>
</dbReference>
<feature type="transmembrane region" description="Helical" evidence="12">
    <location>
        <begin position="394"/>
        <end position="413"/>
    </location>
</feature>
<proteinExistence type="inferred from homology"/>
<name>A0AAE3ZI60_9ACTN</name>
<evidence type="ECO:0000256" key="4">
    <source>
        <dbReference type="ARBA" id="ARBA00022475"/>
    </source>
</evidence>
<evidence type="ECO:0000313" key="15">
    <source>
        <dbReference type="Proteomes" id="UP001180845"/>
    </source>
</evidence>
<dbReference type="PROSITE" id="PS50850">
    <property type="entry name" value="MFS"/>
    <property type="match status" value="1"/>
</dbReference>
<protein>
    <recommendedName>
        <fullName evidence="10">Putative proline/betaine transporter</fullName>
    </recommendedName>
</protein>
<reference evidence="14" key="1">
    <citation type="submission" date="2023-07" db="EMBL/GenBank/DDBJ databases">
        <title>Sequencing the genomes of 1000 actinobacteria strains.</title>
        <authorList>
            <person name="Klenk H.-P."/>
        </authorList>
    </citation>
    <scope>NUCLEOTIDE SEQUENCE</scope>
    <source>
        <strain evidence="14">DSM 45977</strain>
    </source>
</reference>